<organism evidence="1 2">
    <name type="scientific">candidate division LCP-89 bacterium B3_LCP</name>
    <dbReference type="NCBI Taxonomy" id="2012998"/>
    <lineage>
        <taxon>Bacteria</taxon>
        <taxon>Pseudomonadati</taxon>
        <taxon>Bacteria division LCP-89</taxon>
    </lineage>
</organism>
<dbReference type="Pfam" id="PF07643">
    <property type="entry name" value="DUF1598"/>
    <property type="match status" value="1"/>
</dbReference>
<sequence length="451" mass="51317">MGTILLNEGIAIVRVLKGWQIIFLIFSLFHVALPQSRVGENNNQPIEILAVSLKVLQSKLQQQELIRHLPEDLVKVAGLNRLVGYVVDEGNHDLIIIGLRRSGWSPVYLEDFVVSLRNAEMKYAEQQGHIYYYSHPGCSIDPNPDTLRRLKEIAQQINDTQTTEGINQFIEKWFSVSKELQTVRVLGIPFHTRFAKVMLQADYDMKSLVNGTDCPGVPGFKSLINIRFDEIQQAVRNSQPIQVSFVGMNRFWFYPGENHYLAGDGVCLIQSCPVTLLTEAAYIAASGQVTYTGSKDSAALEFTESFTRCYDQIAECLPIYRELENLFRWVALANMIEHKKSRREAGLDLDFLLNDFPVMETRVAERPEGQPAVKEFKYKREVPGGYEIVQFWSPSCGGVGIDIRGNDEDFSRLPAESSHRIRQSVVMDRPSRKYLTWPVQIPASDWPLLKQ</sequence>
<dbReference type="InterPro" id="IPR011487">
    <property type="entry name" value="DUF1598"/>
</dbReference>
<dbReference type="Proteomes" id="UP000319619">
    <property type="component" value="Unassembled WGS sequence"/>
</dbReference>
<reference evidence="1 2" key="1">
    <citation type="submission" date="2017-06" db="EMBL/GenBank/DDBJ databases">
        <title>Novel microbial phyla capable of carbon fixation and sulfur reduction in deep-sea sediments.</title>
        <authorList>
            <person name="Huang J."/>
            <person name="Baker B."/>
            <person name="Wang Y."/>
        </authorList>
    </citation>
    <scope>NUCLEOTIDE SEQUENCE [LARGE SCALE GENOMIC DNA]</scope>
    <source>
        <strain evidence="1">B3_LCP</strain>
    </source>
</reference>
<evidence type="ECO:0000313" key="2">
    <source>
        <dbReference type="Proteomes" id="UP000319619"/>
    </source>
</evidence>
<dbReference type="EMBL" id="NJBN01000014">
    <property type="protein sequence ID" value="TKJ36896.1"/>
    <property type="molecule type" value="Genomic_DNA"/>
</dbReference>
<protein>
    <submittedName>
        <fullName evidence="1">Uncharacterized protein</fullName>
    </submittedName>
</protein>
<comment type="caution">
    <text evidence="1">The sequence shown here is derived from an EMBL/GenBank/DDBJ whole genome shotgun (WGS) entry which is preliminary data.</text>
</comment>
<gene>
    <name evidence="1" type="ORF">CEE37_14365</name>
</gene>
<name>A0A532UPM4_UNCL8</name>
<proteinExistence type="predicted"/>
<accession>A0A532UPM4</accession>
<dbReference type="AlphaFoldDB" id="A0A532UPM4"/>
<evidence type="ECO:0000313" key="1">
    <source>
        <dbReference type="EMBL" id="TKJ36896.1"/>
    </source>
</evidence>